<gene>
    <name evidence="1" type="ordered locus">Plim_4281</name>
</gene>
<dbReference type="KEGG" id="plm:Plim_4281"/>
<evidence type="ECO:0000313" key="2">
    <source>
        <dbReference type="Proteomes" id="UP000002220"/>
    </source>
</evidence>
<accession>D5SZG8</accession>
<organism evidence="1 2">
    <name type="scientific">Planctopirus limnophila (strain ATCC 43296 / DSM 3776 / IFAM 1008 / Mu 290)</name>
    <name type="common">Planctomyces limnophilus</name>
    <dbReference type="NCBI Taxonomy" id="521674"/>
    <lineage>
        <taxon>Bacteria</taxon>
        <taxon>Pseudomonadati</taxon>
        <taxon>Planctomycetota</taxon>
        <taxon>Planctomycetia</taxon>
        <taxon>Planctomycetales</taxon>
        <taxon>Planctomycetaceae</taxon>
        <taxon>Planctopirus</taxon>
    </lineage>
</organism>
<dbReference type="EMBL" id="CP001745">
    <property type="protein sequence ID" value="ADG70088.1"/>
    <property type="molecule type" value="Genomic_DNA"/>
</dbReference>
<proteinExistence type="predicted"/>
<sequence>MVIDLQAAFIDMLAEGWTNDGPMTEDQFAQLQAAFFGGVACAVTDLPIDHPHREAINIQLQKFFRQFKAKNGLA</sequence>
<dbReference type="AlphaFoldDB" id="D5SZG8"/>
<dbReference type="RefSeq" id="WP_013112519.1">
    <property type="nucleotide sequence ID" value="NC_014149.1"/>
</dbReference>
<dbReference type="OrthoDB" id="9848017at2"/>
<geneLocation type="plasmid" evidence="1 2">
    <name>pPLIM01</name>
</geneLocation>
<protein>
    <submittedName>
        <fullName evidence="1">Uncharacterized protein</fullName>
    </submittedName>
</protein>
<keyword evidence="2" id="KW-1185">Reference proteome</keyword>
<reference evidence="1 2" key="1">
    <citation type="journal article" date="2010" name="Stand. Genomic Sci.">
        <title>Complete genome sequence of Planctomyces limnophilus type strain (Mu 290).</title>
        <authorList>
            <person name="Labutti K."/>
            <person name="Sikorski J."/>
            <person name="Schneider S."/>
            <person name="Nolan M."/>
            <person name="Lucas S."/>
            <person name="Glavina Del Rio T."/>
            <person name="Tice H."/>
            <person name="Cheng J.F."/>
            <person name="Goodwin L."/>
            <person name="Pitluck S."/>
            <person name="Liolios K."/>
            <person name="Ivanova N."/>
            <person name="Mavromatis K."/>
            <person name="Mikhailova N."/>
            <person name="Pati A."/>
            <person name="Chen A."/>
            <person name="Palaniappan K."/>
            <person name="Land M."/>
            <person name="Hauser L."/>
            <person name="Chang Y.J."/>
            <person name="Jeffries C.D."/>
            <person name="Tindall B.J."/>
            <person name="Rohde M."/>
            <person name="Goker M."/>
            <person name="Woyke T."/>
            <person name="Bristow J."/>
            <person name="Eisen J.A."/>
            <person name="Markowitz V."/>
            <person name="Hugenholtz P."/>
            <person name="Kyrpides N.C."/>
            <person name="Klenk H.P."/>
            <person name="Lapidus A."/>
        </authorList>
    </citation>
    <scope>NUCLEOTIDE SEQUENCE [LARGE SCALE GENOMIC DNA]</scope>
    <source>
        <strain evidence="2">ATCC 43296 / DSM 3776 / IFAM 1008 / Mu 290</strain>
        <plasmid evidence="1">pPLIM01</plasmid>
    </source>
</reference>
<name>D5SZG8_PLAL2</name>
<dbReference type="HOGENOM" id="CLU_2684658_0_0_0"/>
<dbReference type="Proteomes" id="UP000002220">
    <property type="component" value="Plasmid pPLIM01"/>
</dbReference>
<evidence type="ECO:0000313" key="1">
    <source>
        <dbReference type="EMBL" id="ADG70088.1"/>
    </source>
</evidence>
<keyword evidence="1" id="KW-0614">Plasmid</keyword>